<dbReference type="PANTHER" id="PTHR21310">
    <property type="entry name" value="AMINOGLYCOSIDE PHOSPHOTRANSFERASE-RELATED-RELATED"/>
    <property type="match status" value="1"/>
</dbReference>
<feature type="domain" description="Aminoglycoside phosphotransferase" evidence="1">
    <location>
        <begin position="41"/>
        <end position="218"/>
    </location>
</feature>
<keyword evidence="3" id="KW-1185">Reference proteome</keyword>
<dbReference type="AlphaFoldDB" id="A0A068NWG8"/>
<name>A0A068NWG8_FIMGI</name>
<evidence type="ECO:0000259" key="1">
    <source>
        <dbReference type="Pfam" id="PF01636"/>
    </source>
</evidence>
<dbReference type="Gene3D" id="3.90.1200.10">
    <property type="match status" value="1"/>
</dbReference>
<organism evidence="2 3">
    <name type="scientific">Fimbriimonas ginsengisoli Gsoil 348</name>
    <dbReference type="NCBI Taxonomy" id="661478"/>
    <lineage>
        <taxon>Bacteria</taxon>
        <taxon>Bacillati</taxon>
        <taxon>Armatimonadota</taxon>
        <taxon>Fimbriimonadia</taxon>
        <taxon>Fimbriimonadales</taxon>
        <taxon>Fimbriimonadaceae</taxon>
        <taxon>Fimbriimonas</taxon>
    </lineage>
</organism>
<dbReference type="KEGG" id="fgi:OP10G_3722"/>
<protein>
    <recommendedName>
        <fullName evidence="1">Aminoglycoside phosphotransferase domain-containing protein</fullName>
    </recommendedName>
</protein>
<dbReference type="Proteomes" id="UP000027982">
    <property type="component" value="Chromosome"/>
</dbReference>
<reference evidence="2 3" key="1">
    <citation type="journal article" date="2014" name="PLoS ONE">
        <title>The first complete genome sequence of the class fimbriimonadia in the phylum armatimonadetes.</title>
        <authorList>
            <person name="Hu Z.Y."/>
            <person name="Wang Y.Z."/>
            <person name="Im W.T."/>
            <person name="Wang S.Y."/>
            <person name="Zhao G.P."/>
            <person name="Zheng H.J."/>
            <person name="Quan Z.X."/>
        </authorList>
    </citation>
    <scope>NUCLEOTIDE SEQUENCE [LARGE SCALE GENOMIC DNA]</scope>
    <source>
        <strain evidence="2">Gsoil 348</strain>
    </source>
</reference>
<dbReference type="Pfam" id="PF01636">
    <property type="entry name" value="APH"/>
    <property type="match status" value="1"/>
</dbReference>
<dbReference type="InterPro" id="IPR002575">
    <property type="entry name" value="Aminoglycoside_PTrfase"/>
</dbReference>
<dbReference type="InterPro" id="IPR051678">
    <property type="entry name" value="AGP_Transferase"/>
</dbReference>
<dbReference type="HOGENOM" id="CLU_929954_0_0_0"/>
<dbReference type="PANTHER" id="PTHR21310:SF15">
    <property type="entry name" value="AMINOGLYCOSIDE PHOSPHOTRANSFERASE DOMAIN-CONTAINING PROTEIN"/>
    <property type="match status" value="1"/>
</dbReference>
<dbReference type="SUPFAM" id="SSF56112">
    <property type="entry name" value="Protein kinase-like (PK-like)"/>
    <property type="match status" value="1"/>
</dbReference>
<evidence type="ECO:0000313" key="3">
    <source>
        <dbReference type="Proteomes" id="UP000027982"/>
    </source>
</evidence>
<dbReference type="InterPro" id="IPR011009">
    <property type="entry name" value="Kinase-like_dom_sf"/>
</dbReference>
<dbReference type="EMBL" id="CP007139">
    <property type="protein sequence ID" value="AIE87090.1"/>
    <property type="molecule type" value="Genomic_DNA"/>
</dbReference>
<evidence type="ECO:0000313" key="2">
    <source>
        <dbReference type="EMBL" id="AIE87090.1"/>
    </source>
</evidence>
<proteinExistence type="predicted"/>
<dbReference type="STRING" id="661478.OP10G_3722"/>
<gene>
    <name evidence="2" type="ORF">OP10G_3722</name>
</gene>
<dbReference type="RefSeq" id="WP_025228989.1">
    <property type="nucleotide sequence ID" value="NZ_CP007139.1"/>
</dbReference>
<accession>A0A068NWG8</accession>
<sequence>MLAAPSDDQVRAILRKHGLPDEVVVERSAHEGSVNHVRMAGDYCVRLLKEPNYASDIWTESVAAPAVRASGVKTPELIAFDPAADHFPGLVTIYRRETGDVLGQFRAPVDLAGIYRELGEQIGIWHRGVRRIEDPLDRLDKPELGSIRQGLVRNSVRMSQAEIQWADNQISRLEAAGPGPRGFVHWDLHAHNVLISSGRLSSILDWGDSGWGDAAINFHCLPAQYLPEALDGFGDPTPELFARCLLGVLGYAMNDIHRPDDTLQPYRNSGHRRWRSLQALYQRDLPPEWRRWMSPQLQT</sequence>
<dbReference type="eggNOG" id="COG3173">
    <property type="taxonomic scope" value="Bacteria"/>
</dbReference>
<dbReference type="OrthoDB" id="3806873at2"/>